<name>A0A7R9FU93_9CRUS</name>
<evidence type="ECO:0000313" key="9">
    <source>
        <dbReference type="Proteomes" id="UP000677054"/>
    </source>
</evidence>
<feature type="transmembrane region" description="Helical" evidence="5">
    <location>
        <begin position="12"/>
        <end position="32"/>
    </location>
</feature>
<keyword evidence="3 5" id="KW-1133">Transmembrane helix</keyword>
<dbReference type="Pfam" id="PF00324">
    <property type="entry name" value="AA_permease"/>
    <property type="match status" value="1"/>
</dbReference>
<keyword evidence="2 5" id="KW-0812">Transmembrane</keyword>
<dbReference type="GO" id="GO:0055075">
    <property type="term" value="P:potassium ion homeostasis"/>
    <property type="evidence" value="ECO:0007669"/>
    <property type="project" value="TreeGrafter"/>
</dbReference>
<reference evidence="8" key="1">
    <citation type="submission" date="2020-11" db="EMBL/GenBank/DDBJ databases">
        <authorList>
            <person name="Tran Van P."/>
        </authorList>
    </citation>
    <scope>NUCLEOTIDE SEQUENCE</scope>
</reference>
<evidence type="ECO:0000256" key="5">
    <source>
        <dbReference type="SAM" id="Phobius"/>
    </source>
</evidence>
<dbReference type="GO" id="GO:1990573">
    <property type="term" value="P:potassium ion import across plasma membrane"/>
    <property type="evidence" value="ECO:0007669"/>
    <property type="project" value="TreeGrafter"/>
</dbReference>
<keyword evidence="9" id="KW-1185">Reference proteome</keyword>
<accession>A0A7R9FU93</accession>
<dbReference type="InterPro" id="IPR004841">
    <property type="entry name" value="AA-permease/SLC12A_dom"/>
</dbReference>
<sequence length="214" mass="24173">LARSLAANLNSVAALQVNFFLAAYGLINFSAFQSSFIRLPGWRPSFTFYNQWLSLVGTGICAAVMFLIQWGVALATFAVTLILYLYVSYRRPDANWGSITQAAVSVNALRYVQGMNKVEDHVKTYRPQVLVLAGHPGTRPALMDFAHLMTKSSALLVAGHVVRDPLRFNHRMLFMQRGYDWMRRHRIKGFYDLVENERFDLGARALMHLSGLGK</sequence>
<dbReference type="GO" id="GO:0006884">
    <property type="term" value="P:cell volume homeostasis"/>
    <property type="evidence" value="ECO:0007669"/>
    <property type="project" value="TreeGrafter"/>
</dbReference>
<evidence type="ECO:0000313" key="8">
    <source>
        <dbReference type="EMBL" id="CAD7255459.1"/>
    </source>
</evidence>
<dbReference type="GO" id="GO:0016020">
    <property type="term" value="C:membrane"/>
    <property type="evidence" value="ECO:0007669"/>
    <property type="project" value="UniProtKB-SubCell"/>
</dbReference>
<keyword evidence="4 5" id="KW-0472">Membrane</keyword>
<feature type="domain" description="Amino acid permease/ SLC12A" evidence="6">
    <location>
        <begin position="17"/>
        <end position="130"/>
    </location>
</feature>
<dbReference type="PANTHER" id="PTHR11827:SF103">
    <property type="entry name" value="SODIUM CHLORIDE COTRANSPORTER 69, ISOFORM E"/>
    <property type="match status" value="1"/>
</dbReference>
<proteinExistence type="predicted"/>
<evidence type="ECO:0000259" key="6">
    <source>
        <dbReference type="Pfam" id="PF00324"/>
    </source>
</evidence>
<feature type="non-terminal residue" evidence="8">
    <location>
        <position position="1"/>
    </location>
</feature>
<evidence type="ECO:0000256" key="3">
    <source>
        <dbReference type="ARBA" id="ARBA00022989"/>
    </source>
</evidence>
<feature type="transmembrane region" description="Helical" evidence="5">
    <location>
        <begin position="52"/>
        <end position="85"/>
    </location>
</feature>
<feature type="non-terminal residue" evidence="8">
    <location>
        <position position="214"/>
    </location>
</feature>
<dbReference type="Pfam" id="PF03522">
    <property type="entry name" value="SLC12"/>
    <property type="match status" value="1"/>
</dbReference>
<gene>
    <name evidence="8" type="ORF">DSTB1V02_LOCUS15204</name>
</gene>
<dbReference type="EMBL" id="CAJPEV010027848">
    <property type="protein sequence ID" value="CAG0908880.1"/>
    <property type="molecule type" value="Genomic_DNA"/>
</dbReference>
<comment type="subcellular location">
    <subcellularLocation>
        <location evidence="1">Membrane</location>
        <topology evidence="1">Multi-pass membrane protein</topology>
    </subcellularLocation>
</comment>
<evidence type="ECO:0000259" key="7">
    <source>
        <dbReference type="Pfam" id="PF03522"/>
    </source>
</evidence>
<dbReference type="GO" id="GO:0055064">
    <property type="term" value="P:chloride ion homeostasis"/>
    <property type="evidence" value="ECO:0007669"/>
    <property type="project" value="TreeGrafter"/>
</dbReference>
<dbReference type="PANTHER" id="PTHR11827">
    <property type="entry name" value="SOLUTE CARRIER FAMILY 12, CATION COTRANSPORTERS"/>
    <property type="match status" value="1"/>
</dbReference>
<evidence type="ECO:0000256" key="4">
    <source>
        <dbReference type="ARBA" id="ARBA00023136"/>
    </source>
</evidence>
<dbReference type="GO" id="GO:0055078">
    <property type="term" value="P:sodium ion homeostasis"/>
    <property type="evidence" value="ECO:0007669"/>
    <property type="project" value="TreeGrafter"/>
</dbReference>
<dbReference type="EMBL" id="LR927366">
    <property type="protein sequence ID" value="CAD7255459.1"/>
    <property type="molecule type" value="Genomic_DNA"/>
</dbReference>
<dbReference type="Gene3D" id="1.20.1740.10">
    <property type="entry name" value="Amino acid/polyamine transporter I"/>
    <property type="match status" value="1"/>
</dbReference>
<dbReference type="GO" id="GO:0008511">
    <property type="term" value="F:sodium:potassium:chloride symporter activity"/>
    <property type="evidence" value="ECO:0007669"/>
    <property type="project" value="TreeGrafter"/>
</dbReference>
<dbReference type="InterPro" id="IPR004842">
    <property type="entry name" value="SLC12A_fam"/>
</dbReference>
<dbReference type="InterPro" id="IPR018491">
    <property type="entry name" value="SLC12_C"/>
</dbReference>
<dbReference type="Proteomes" id="UP000677054">
    <property type="component" value="Unassembled WGS sequence"/>
</dbReference>
<evidence type="ECO:0000256" key="1">
    <source>
        <dbReference type="ARBA" id="ARBA00004141"/>
    </source>
</evidence>
<feature type="domain" description="SLC12A transporter C-terminal" evidence="7">
    <location>
        <begin position="139"/>
        <end position="214"/>
    </location>
</feature>
<evidence type="ECO:0000256" key="2">
    <source>
        <dbReference type="ARBA" id="ARBA00022692"/>
    </source>
</evidence>
<protein>
    <submittedName>
        <fullName evidence="8">Uncharacterized protein</fullName>
    </submittedName>
</protein>
<dbReference type="AlphaFoldDB" id="A0A7R9FU93"/>
<dbReference type="OrthoDB" id="2020542at2759"/>
<organism evidence="8">
    <name type="scientific">Darwinula stevensoni</name>
    <dbReference type="NCBI Taxonomy" id="69355"/>
    <lineage>
        <taxon>Eukaryota</taxon>
        <taxon>Metazoa</taxon>
        <taxon>Ecdysozoa</taxon>
        <taxon>Arthropoda</taxon>
        <taxon>Crustacea</taxon>
        <taxon>Oligostraca</taxon>
        <taxon>Ostracoda</taxon>
        <taxon>Podocopa</taxon>
        <taxon>Podocopida</taxon>
        <taxon>Darwinulocopina</taxon>
        <taxon>Darwinuloidea</taxon>
        <taxon>Darwinulidae</taxon>
        <taxon>Darwinula</taxon>
    </lineage>
</organism>